<feature type="domain" description="Amidohydrolase-related" evidence="3">
    <location>
        <begin position="49"/>
        <end position="371"/>
    </location>
</feature>
<sequence>MQCPCCLSKTRRQLLGIMAATAGGLLVTRLSPASAAPIKKGADVPVRSVDIHAHYYPEEFLHLLGSEGKTFGASYTRQETTFSFSTPAGGLGPLPLKFIDVQARLLDMDHSGVDVQALSLSVPMVYWADRQLNARLARAWNDAASMVHRQHPQRFVVLATLPMLEADDAIAELERAAELPGVRGVYMGTNINGLDLDNPRFAPVFARIEQLGLPVFLHPQQTVGGNRLSNYYLSNLLGNPFDTAIAASHLILGGVLDQYPQLHVSLPHAGGALPILVGRLDAGWTSRPETRRLAQKPSSYLTRFSYDTVSHSGPVLDYLIANVGIDHLVLGSDYCFDMGYEQPVRFVESVGLGPREKAAVLGANAARILKLPV</sequence>
<keyword evidence="1" id="KW-0456">Lyase</keyword>
<dbReference type="Pfam" id="PF04909">
    <property type="entry name" value="Amidohydro_2"/>
    <property type="match status" value="1"/>
</dbReference>
<comment type="caution">
    <text evidence="4">The sequence shown here is derived from an EMBL/GenBank/DDBJ whole genome shotgun (WGS) entry which is preliminary data.</text>
</comment>
<dbReference type="Gene3D" id="3.20.20.140">
    <property type="entry name" value="Metal-dependent hydrolases"/>
    <property type="match status" value="1"/>
</dbReference>
<evidence type="ECO:0000313" key="5">
    <source>
        <dbReference type="Proteomes" id="UP000552560"/>
    </source>
</evidence>
<dbReference type="PANTHER" id="PTHR21240">
    <property type="entry name" value="2-AMINO-3-CARBOXYLMUCONATE-6-SEMIALDEHYDE DECARBOXYLASE"/>
    <property type="match status" value="1"/>
</dbReference>
<feature type="chain" id="PRO_5031156892" evidence="2">
    <location>
        <begin position="36"/>
        <end position="373"/>
    </location>
</feature>
<feature type="signal peptide" evidence="2">
    <location>
        <begin position="1"/>
        <end position="35"/>
    </location>
</feature>
<dbReference type="GO" id="GO:0016831">
    <property type="term" value="F:carboxy-lyase activity"/>
    <property type="evidence" value="ECO:0007669"/>
    <property type="project" value="InterPro"/>
</dbReference>
<gene>
    <name evidence="4" type="ORF">HBO43_27305</name>
</gene>
<evidence type="ECO:0000256" key="1">
    <source>
        <dbReference type="ARBA" id="ARBA00023239"/>
    </source>
</evidence>
<protein>
    <submittedName>
        <fullName evidence="4">Amidohydrolase</fullName>
    </submittedName>
</protein>
<dbReference type="InterPro" id="IPR006311">
    <property type="entry name" value="TAT_signal"/>
</dbReference>
<dbReference type="GO" id="GO:0019748">
    <property type="term" value="P:secondary metabolic process"/>
    <property type="evidence" value="ECO:0007669"/>
    <property type="project" value="TreeGrafter"/>
</dbReference>
<dbReference type="InterPro" id="IPR032465">
    <property type="entry name" value="ACMSD"/>
</dbReference>
<dbReference type="GO" id="GO:0016787">
    <property type="term" value="F:hydrolase activity"/>
    <property type="evidence" value="ECO:0007669"/>
    <property type="project" value="UniProtKB-KW"/>
</dbReference>
<keyword evidence="2" id="KW-0732">Signal</keyword>
<dbReference type="OrthoDB" id="149172at2"/>
<dbReference type="InterPro" id="IPR006680">
    <property type="entry name" value="Amidohydro-rel"/>
</dbReference>
<organism evidence="4 5">
    <name type="scientific">Pseudomonas veronii</name>
    <dbReference type="NCBI Taxonomy" id="76761"/>
    <lineage>
        <taxon>Bacteria</taxon>
        <taxon>Pseudomonadati</taxon>
        <taxon>Pseudomonadota</taxon>
        <taxon>Gammaproteobacteria</taxon>
        <taxon>Pseudomonadales</taxon>
        <taxon>Pseudomonadaceae</taxon>
        <taxon>Pseudomonas</taxon>
    </lineage>
</organism>
<evidence type="ECO:0000256" key="2">
    <source>
        <dbReference type="SAM" id="SignalP"/>
    </source>
</evidence>
<dbReference type="SUPFAM" id="SSF51556">
    <property type="entry name" value="Metallo-dependent hydrolases"/>
    <property type="match status" value="1"/>
</dbReference>
<reference evidence="4 5" key="1">
    <citation type="journal article" date="2020" name="Front. Microbiol.">
        <title>Genetic Organization of the aprX-lipA2 Operon Affects the Proteolytic Potential of Pseudomonas Species in Milk.</title>
        <authorList>
            <person name="Maier C."/>
            <person name="Huptas C."/>
            <person name="von Neubeck M."/>
            <person name="Scherer S."/>
            <person name="Wenning M."/>
            <person name="Lucking G."/>
        </authorList>
    </citation>
    <scope>NUCLEOTIDE SEQUENCE [LARGE SCALE GENOMIC DNA]</scope>
    <source>
        <strain evidence="4 5">WS 4671</strain>
    </source>
</reference>
<dbReference type="PROSITE" id="PS51318">
    <property type="entry name" value="TAT"/>
    <property type="match status" value="1"/>
</dbReference>
<keyword evidence="4" id="KW-0378">Hydrolase</keyword>
<dbReference type="RefSeq" id="WP_057005724.1">
    <property type="nucleotide sequence ID" value="NZ_CP149793.1"/>
</dbReference>
<accession>A0A7Y0ZYI0</accession>
<proteinExistence type="predicted"/>
<dbReference type="InterPro" id="IPR032466">
    <property type="entry name" value="Metal_Hydrolase"/>
</dbReference>
<evidence type="ECO:0000259" key="3">
    <source>
        <dbReference type="Pfam" id="PF04909"/>
    </source>
</evidence>
<dbReference type="PANTHER" id="PTHR21240:SF28">
    <property type="entry name" value="ISO-OROTATE DECARBOXYLASE (EUROFUNG)"/>
    <property type="match status" value="1"/>
</dbReference>
<name>A0A7Y0ZYI0_PSEVE</name>
<dbReference type="AlphaFoldDB" id="A0A7Y0ZYI0"/>
<dbReference type="EMBL" id="JAAQWE010000037">
    <property type="protein sequence ID" value="NMY00291.1"/>
    <property type="molecule type" value="Genomic_DNA"/>
</dbReference>
<evidence type="ECO:0000313" key="4">
    <source>
        <dbReference type="EMBL" id="NMY00291.1"/>
    </source>
</evidence>
<dbReference type="Proteomes" id="UP000552560">
    <property type="component" value="Unassembled WGS sequence"/>
</dbReference>
<dbReference type="GO" id="GO:0005737">
    <property type="term" value="C:cytoplasm"/>
    <property type="evidence" value="ECO:0007669"/>
    <property type="project" value="TreeGrafter"/>
</dbReference>